<dbReference type="Proteomes" id="UP000030539">
    <property type="component" value="Unassembled WGS sequence"/>
</dbReference>
<feature type="compositionally biased region" description="Basic residues" evidence="1">
    <location>
        <begin position="58"/>
        <end position="69"/>
    </location>
</feature>
<proteinExistence type="predicted"/>
<dbReference type="STRING" id="155515.JP36_09035"/>
<dbReference type="Pfam" id="PF05069">
    <property type="entry name" value="Phage_tail_S"/>
    <property type="match status" value="1"/>
</dbReference>
<dbReference type="InterPro" id="IPR006522">
    <property type="entry name" value="Phage_virion_morphogenesis"/>
</dbReference>
<feature type="region of interest" description="Disordered" evidence="1">
    <location>
        <begin position="36"/>
        <end position="69"/>
    </location>
</feature>
<protein>
    <recommendedName>
        <fullName evidence="4">Tail protein</fullName>
    </recommendedName>
</protein>
<dbReference type="eggNOG" id="COG5005">
    <property type="taxonomic scope" value="Bacteria"/>
</dbReference>
<gene>
    <name evidence="2" type="ORF">JP36_09035</name>
</gene>
<dbReference type="EMBL" id="JPXX01000024">
    <property type="protein sequence ID" value="KGQ36692.1"/>
    <property type="molecule type" value="Genomic_DNA"/>
</dbReference>
<sequence length="154" mass="17774">MATIEEVNTRLNALINNLKPQARRALARNIGQQLRKSQAKRIVSQQNPDGTAFEPRKPQKQLRKKKGRIKRKAMFAKLRTAKHLRFRAESNGIKVGFNGGSAAIANIHQQGLKARVRKDRDYKVQYAQRELLGFSDEDKELIEELVIEQLRFRN</sequence>
<reference evidence="2 3" key="1">
    <citation type="submission" date="2014-08" db="EMBL/GenBank/DDBJ databases">
        <title>Chaperone-usher fimbriae in a diverse selection of Gallibacterium genomes.</title>
        <authorList>
            <person name="Kudirkiene E."/>
            <person name="Bager R.J."/>
            <person name="Johnson T.J."/>
            <person name="Bojesen A.M."/>
        </authorList>
    </citation>
    <scope>NUCLEOTIDE SEQUENCE [LARGE SCALE GENOMIC DNA]</scope>
    <source>
        <strain evidence="2 3">CCM5974</strain>
    </source>
</reference>
<dbReference type="NCBIfam" id="TIGR01635">
    <property type="entry name" value="tail_comp_S"/>
    <property type="match status" value="1"/>
</dbReference>
<evidence type="ECO:0000313" key="2">
    <source>
        <dbReference type="EMBL" id="KGQ36692.1"/>
    </source>
</evidence>
<organism evidence="2 3">
    <name type="scientific">Gallibacterium genomosp. 1</name>
    <dbReference type="NCBI Taxonomy" id="155515"/>
    <lineage>
        <taxon>Bacteria</taxon>
        <taxon>Pseudomonadati</taxon>
        <taxon>Pseudomonadota</taxon>
        <taxon>Gammaproteobacteria</taxon>
        <taxon>Pasteurellales</taxon>
        <taxon>Pasteurellaceae</taxon>
        <taxon>Gallibacterium</taxon>
    </lineage>
</organism>
<evidence type="ECO:0000256" key="1">
    <source>
        <dbReference type="SAM" id="MobiDB-lite"/>
    </source>
</evidence>
<dbReference type="AlphaFoldDB" id="A0A0A2Y0P0"/>
<name>A0A0A2Y0P0_9PAST</name>
<evidence type="ECO:0008006" key="4">
    <source>
        <dbReference type="Google" id="ProtNLM"/>
    </source>
</evidence>
<dbReference type="RefSeq" id="WP_039173966.1">
    <property type="nucleotide sequence ID" value="NZ_JPXX01000024.1"/>
</dbReference>
<comment type="caution">
    <text evidence="2">The sequence shown here is derived from an EMBL/GenBank/DDBJ whole genome shotgun (WGS) entry which is preliminary data.</text>
</comment>
<accession>A0A0A2Y0P0</accession>
<evidence type="ECO:0000313" key="3">
    <source>
        <dbReference type="Proteomes" id="UP000030539"/>
    </source>
</evidence>